<name>A0A6A6DL10_9PEZI</name>
<dbReference type="AlphaFoldDB" id="A0A6A6DL10"/>
<evidence type="ECO:0000313" key="2">
    <source>
        <dbReference type="Proteomes" id="UP000800200"/>
    </source>
</evidence>
<evidence type="ECO:0000313" key="1">
    <source>
        <dbReference type="EMBL" id="KAF2180161.1"/>
    </source>
</evidence>
<reference evidence="1" key="1">
    <citation type="journal article" date="2020" name="Stud. Mycol.">
        <title>101 Dothideomycetes genomes: a test case for predicting lifestyles and emergence of pathogens.</title>
        <authorList>
            <person name="Haridas S."/>
            <person name="Albert R."/>
            <person name="Binder M."/>
            <person name="Bloem J."/>
            <person name="Labutti K."/>
            <person name="Salamov A."/>
            <person name="Andreopoulos B."/>
            <person name="Baker S."/>
            <person name="Barry K."/>
            <person name="Bills G."/>
            <person name="Bluhm B."/>
            <person name="Cannon C."/>
            <person name="Castanera R."/>
            <person name="Culley D."/>
            <person name="Daum C."/>
            <person name="Ezra D."/>
            <person name="Gonzalez J."/>
            <person name="Henrissat B."/>
            <person name="Kuo A."/>
            <person name="Liang C."/>
            <person name="Lipzen A."/>
            <person name="Lutzoni F."/>
            <person name="Magnuson J."/>
            <person name="Mondo S."/>
            <person name="Nolan M."/>
            <person name="Ohm R."/>
            <person name="Pangilinan J."/>
            <person name="Park H.-J."/>
            <person name="Ramirez L."/>
            <person name="Alfaro M."/>
            <person name="Sun H."/>
            <person name="Tritt A."/>
            <person name="Yoshinaga Y."/>
            <person name="Zwiers L.-H."/>
            <person name="Turgeon B."/>
            <person name="Goodwin S."/>
            <person name="Spatafora J."/>
            <person name="Crous P."/>
            <person name="Grigoriev I."/>
        </authorList>
    </citation>
    <scope>NUCLEOTIDE SEQUENCE</scope>
    <source>
        <strain evidence="1">CBS 207.26</strain>
    </source>
</reference>
<accession>A0A6A6DL10</accession>
<dbReference type="Proteomes" id="UP000800200">
    <property type="component" value="Unassembled WGS sequence"/>
</dbReference>
<protein>
    <submittedName>
        <fullName evidence="1">Uncharacterized protein</fullName>
    </submittedName>
</protein>
<organism evidence="1 2">
    <name type="scientific">Zopfia rhizophila CBS 207.26</name>
    <dbReference type="NCBI Taxonomy" id="1314779"/>
    <lineage>
        <taxon>Eukaryota</taxon>
        <taxon>Fungi</taxon>
        <taxon>Dikarya</taxon>
        <taxon>Ascomycota</taxon>
        <taxon>Pezizomycotina</taxon>
        <taxon>Dothideomycetes</taxon>
        <taxon>Dothideomycetes incertae sedis</taxon>
        <taxon>Zopfiaceae</taxon>
        <taxon>Zopfia</taxon>
    </lineage>
</organism>
<dbReference type="OrthoDB" id="3798608at2759"/>
<gene>
    <name evidence="1" type="ORF">K469DRAFT_673443</name>
</gene>
<proteinExistence type="predicted"/>
<dbReference type="EMBL" id="ML994660">
    <property type="protein sequence ID" value="KAF2180161.1"/>
    <property type="molecule type" value="Genomic_DNA"/>
</dbReference>
<sequence>MTILLRENRDVCRCHCSEGGCPIIGCITKRNLWNPHSRTSGFPQELLARQRENLILRLVYALVDSHDNHHWMGPAIIRILTFDELNLTHTCCYMIHGEFLWSWRLNCKERDETHFVEMKDIKLLEDLMQEFKAKWEAHTGKFHEFINDIWRPRMKEVCGEISDIDKSQIQRIKDLGVNLDEVEKEGVSD</sequence>
<keyword evidence="2" id="KW-1185">Reference proteome</keyword>